<evidence type="ECO:0000259" key="8">
    <source>
        <dbReference type="PROSITE" id="PS50110"/>
    </source>
</evidence>
<dbReference type="KEGG" id="pory:EJA05_10280"/>
<feature type="modified residue" description="4-aspartylphosphate" evidence="5">
    <location>
        <position position="730"/>
    </location>
</feature>
<dbReference type="SUPFAM" id="SSF47384">
    <property type="entry name" value="Homodimeric domain of signal transducing histidine kinase"/>
    <property type="match status" value="1"/>
</dbReference>
<dbReference type="PROSITE" id="PS50112">
    <property type="entry name" value="PAS"/>
    <property type="match status" value="1"/>
</dbReference>
<dbReference type="PRINTS" id="PR00344">
    <property type="entry name" value="BCTRLSENSOR"/>
</dbReference>
<dbReference type="InterPro" id="IPR013655">
    <property type="entry name" value="PAS_fold_3"/>
</dbReference>
<dbReference type="CDD" id="cd00130">
    <property type="entry name" value="PAS"/>
    <property type="match status" value="1"/>
</dbReference>
<dbReference type="InterPro" id="IPR011006">
    <property type="entry name" value="CheY-like_superfamily"/>
</dbReference>
<dbReference type="InterPro" id="IPR035965">
    <property type="entry name" value="PAS-like_dom_sf"/>
</dbReference>
<dbReference type="Gene3D" id="1.10.287.130">
    <property type="match status" value="1"/>
</dbReference>
<dbReference type="SUPFAM" id="SSF52172">
    <property type="entry name" value="CheY-like"/>
    <property type="match status" value="2"/>
</dbReference>
<dbReference type="CDD" id="cd00156">
    <property type="entry name" value="REC"/>
    <property type="match status" value="2"/>
</dbReference>
<dbReference type="InterPro" id="IPR004358">
    <property type="entry name" value="Sig_transdc_His_kin-like_C"/>
</dbReference>
<dbReference type="InterPro" id="IPR001789">
    <property type="entry name" value="Sig_transdc_resp-reg_receiver"/>
</dbReference>
<dbReference type="EMBL" id="CP034338">
    <property type="protein sequence ID" value="AZL68099.1"/>
    <property type="molecule type" value="Genomic_DNA"/>
</dbReference>
<dbReference type="Pfam" id="PF02518">
    <property type="entry name" value="HATPase_c"/>
    <property type="match status" value="1"/>
</dbReference>
<gene>
    <name evidence="11" type="ORF">EJA05_10280</name>
</gene>
<dbReference type="InterPro" id="IPR013656">
    <property type="entry name" value="PAS_4"/>
</dbReference>
<evidence type="ECO:0000313" key="12">
    <source>
        <dbReference type="Proteomes" id="UP000268230"/>
    </source>
</evidence>
<dbReference type="PROSITE" id="PS50110">
    <property type="entry name" value="RESPONSE_REGULATORY"/>
    <property type="match status" value="2"/>
</dbReference>
<keyword evidence="3 5" id="KW-0597">Phosphoprotein</keyword>
<feature type="domain" description="PAC" evidence="10">
    <location>
        <begin position="217"/>
        <end position="269"/>
    </location>
</feature>
<dbReference type="Pfam" id="PF00512">
    <property type="entry name" value="HisKA"/>
    <property type="match status" value="1"/>
</dbReference>
<dbReference type="GO" id="GO:0000155">
    <property type="term" value="F:phosphorelay sensor kinase activity"/>
    <property type="evidence" value="ECO:0007669"/>
    <property type="project" value="InterPro"/>
</dbReference>
<dbReference type="PROSITE" id="PS50113">
    <property type="entry name" value="PAC"/>
    <property type="match status" value="1"/>
</dbReference>
<dbReference type="InterPro" id="IPR005467">
    <property type="entry name" value="His_kinase_dom"/>
</dbReference>
<dbReference type="Gene3D" id="3.40.50.2300">
    <property type="match status" value="2"/>
</dbReference>
<evidence type="ECO:0000259" key="9">
    <source>
        <dbReference type="PROSITE" id="PS50112"/>
    </source>
</evidence>
<dbReference type="Gene3D" id="3.30.450.20">
    <property type="entry name" value="PAS domain"/>
    <property type="match status" value="2"/>
</dbReference>
<feature type="modified residue" description="4-aspartylphosphate" evidence="5">
    <location>
        <position position="58"/>
    </location>
</feature>
<dbReference type="OrthoDB" id="9770473at2"/>
<feature type="coiled-coil region" evidence="6">
    <location>
        <begin position="388"/>
        <end position="425"/>
    </location>
</feature>
<dbReference type="SMART" id="SM00388">
    <property type="entry name" value="HisKA"/>
    <property type="match status" value="1"/>
</dbReference>
<accession>A0A3Q8U065</accession>
<evidence type="ECO:0000259" key="10">
    <source>
        <dbReference type="PROSITE" id="PS50113"/>
    </source>
</evidence>
<dbReference type="Pfam" id="PF00072">
    <property type="entry name" value="Response_reg"/>
    <property type="match status" value="2"/>
</dbReference>
<evidence type="ECO:0000256" key="1">
    <source>
        <dbReference type="ARBA" id="ARBA00000085"/>
    </source>
</evidence>
<comment type="catalytic activity">
    <reaction evidence="1">
        <text>ATP + protein L-histidine = ADP + protein N-phospho-L-histidine.</text>
        <dbReference type="EC" id="2.7.13.3"/>
    </reaction>
</comment>
<dbReference type="PANTHER" id="PTHR43065">
    <property type="entry name" value="SENSOR HISTIDINE KINASE"/>
    <property type="match status" value="1"/>
</dbReference>
<dbReference type="SMART" id="SM00448">
    <property type="entry name" value="REC"/>
    <property type="match status" value="2"/>
</dbReference>
<keyword evidence="4" id="KW-0418">Kinase</keyword>
<feature type="domain" description="Response regulatory" evidence="8">
    <location>
        <begin position="7"/>
        <end position="123"/>
    </location>
</feature>
<dbReference type="Pfam" id="PF08447">
    <property type="entry name" value="PAS_3"/>
    <property type="match status" value="1"/>
</dbReference>
<reference evidence="11 12" key="1">
    <citation type="submission" date="2018-12" db="EMBL/GenBank/DDBJ databases">
        <authorList>
            <person name="Li S."/>
            <person name="Yang R."/>
            <person name="Chen G."/>
            <person name="Zou L."/>
            <person name="Zhang C."/>
            <person name="Chen Y."/>
            <person name="Liu Z."/>
            <person name="Li Y."/>
            <person name="Yan Y."/>
            <person name="Huang M."/>
            <person name="Chen T."/>
        </authorList>
    </citation>
    <scope>NUCLEOTIDE SEQUENCE [LARGE SCALE GENOMIC DNA]</scope>
    <source>
        <strain evidence="11 12">1257</strain>
    </source>
</reference>
<feature type="domain" description="PAS" evidence="9">
    <location>
        <begin position="141"/>
        <end position="212"/>
    </location>
</feature>
<dbReference type="SUPFAM" id="SSF55874">
    <property type="entry name" value="ATPase domain of HSP90 chaperone/DNA topoisomerase II/histidine kinase"/>
    <property type="match status" value="1"/>
</dbReference>
<evidence type="ECO:0000256" key="2">
    <source>
        <dbReference type="ARBA" id="ARBA00012438"/>
    </source>
</evidence>
<dbReference type="Gene3D" id="3.30.565.10">
    <property type="entry name" value="Histidine kinase-like ATPase, C-terminal domain"/>
    <property type="match status" value="1"/>
</dbReference>
<dbReference type="InterPro" id="IPR003661">
    <property type="entry name" value="HisK_dim/P_dom"/>
</dbReference>
<dbReference type="InterPro" id="IPR000014">
    <property type="entry name" value="PAS"/>
</dbReference>
<dbReference type="CDD" id="cd00082">
    <property type="entry name" value="HisKA"/>
    <property type="match status" value="1"/>
</dbReference>
<keyword evidence="4" id="KW-0808">Transferase</keyword>
<dbReference type="InterPro" id="IPR000700">
    <property type="entry name" value="PAS-assoc_C"/>
</dbReference>
<evidence type="ECO:0000256" key="6">
    <source>
        <dbReference type="SAM" id="Coils"/>
    </source>
</evidence>
<sequence>MQQTPLKLLMVEDSSMDAELILIRLERSGLQVQPTQVFEHVGAEQALREGRFDLILCDCVLPGSSGADVLATAQRLAPDVPFIFLSGIYGEEHAVEMIRLGATDYVLKKNLTLLPKAVRRALGEVQERQRRRQAEQALADVEARARIAIDAAGMGTWDYHPQDGLMRWDERCKLLFGLPLDATMSLDLFYAGIYPDDLPRVREAVEQAMHPDSDGSYRVEFRIAQAGSPEPRWLLSSGQTQFSEGRCVRFSGVLQDIHSQRQATRALEQLNEMLGERVERRTRERDRAWELSQDLLAVLNKDLTPVALNPAWEACLGFSRERLGQISLLQLLPEDDQDALLTQLAALSLGHSSARFIGRILHASGQQRWLSWVVVADDTLLHVVARDISSEREAALDLAKANERLREQIAERERVEAALQQMQRLEAVGQLTAGVAHDFNNLLTVILTGASFLQNELDNGRLDKAAKRLQNIREAGERGAKLTAQLLAFSRKQRLEPVPLNLNRTLSGLEELLRRTLGGSVSVRLELDTQLWQALTDPTQTEMTILNLAINARDAMPGGGQLTLATRNTRISASPRNPQDPEPGEYVMLSIRDTGCGMSEEVAAKVFEPFFTTKGVGKGSGLGLAQVFGFAKQSGGGVSLQTTPGRGTQVSVYLPAVRAQASATLPAPPRVGSQLADGGNHHILLVDDDHLVRELIGDLLRRLGYQVREAHSGEQALAQLDERTDLLLTDFAMPEFNGAQLALAAREHFPQLPVVFLTGYAELDNMELPNSLLIQKPVHEHVLALALAELLKNRGTETKKSP</sequence>
<evidence type="ECO:0000313" key="11">
    <source>
        <dbReference type="EMBL" id="AZL68099.1"/>
    </source>
</evidence>
<evidence type="ECO:0000259" key="7">
    <source>
        <dbReference type="PROSITE" id="PS50109"/>
    </source>
</evidence>
<dbReference type="SUPFAM" id="SSF55785">
    <property type="entry name" value="PYP-like sensor domain (PAS domain)"/>
    <property type="match status" value="2"/>
</dbReference>
<dbReference type="AlphaFoldDB" id="A0A3Q8U065"/>
<evidence type="ECO:0000256" key="3">
    <source>
        <dbReference type="ARBA" id="ARBA00022553"/>
    </source>
</evidence>
<keyword evidence="6" id="KW-0175">Coiled coil</keyword>
<dbReference type="SMART" id="SM00091">
    <property type="entry name" value="PAS"/>
    <property type="match status" value="2"/>
</dbReference>
<dbReference type="EC" id="2.7.13.3" evidence="2"/>
<dbReference type="SMART" id="SM00387">
    <property type="entry name" value="HATPase_c"/>
    <property type="match status" value="1"/>
</dbReference>
<dbReference type="NCBIfam" id="TIGR00229">
    <property type="entry name" value="sensory_box"/>
    <property type="match status" value="1"/>
</dbReference>
<evidence type="ECO:0000256" key="5">
    <source>
        <dbReference type="PROSITE-ProRule" id="PRU00169"/>
    </source>
</evidence>
<proteinExistence type="predicted"/>
<evidence type="ECO:0000256" key="4">
    <source>
        <dbReference type="ARBA" id="ARBA00022777"/>
    </source>
</evidence>
<feature type="coiled-coil region" evidence="6">
    <location>
        <begin position="124"/>
        <end position="151"/>
    </location>
</feature>
<dbReference type="Proteomes" id="UP000268230">
    <property type="component" value="Chromosome"/>
</dbReference>
<feature type="domain" description="Response regulatory" evidence="8">
    <location>
        <begin position="682"/>
        <end position="791"/>
    </location>
</feature>
<dbReference type="Pfam" id="PF08448">
    <property type="entry name" value="PAS_4"/>
    <property type="match status" value="1"/>
</dbReference>
<name>A0A3Q8U065_9PSED</name>
<dbReference type="InterPro" id="IPR003594">
    <property type="entry name" value="HATPase_dom"/>
</dbReference>
<dbReference type="PROSITE" id="PS50109">
    <property type="entry name" value="HIS_KIN"/>
    <property type="match status" value="1"/>
</dbReference>
<dbReference type="InterPro" id="IPR036890">
    <property type="entry name" value="HATPase_C_sf"/>
</dbReference>
<dbReference type="PANTHER" id="PTHR43065:SF42">
    <property type="entry name" value="TWO-COMPONENT SENSOR PPRA"/>
    <property type="match status" value="1"/>
</dbReference>
<organism evidence="11 12">
    <name type="scientific">Pseudomonas entomophila</name>
    <dbReference type="NCBI Taxonomy" id="312306"/>
    <lineage>
        <taxon>Bacteria</taxon>
        <taxon>Pseudomonadati</taxon>
        <taxon>Pseudomonadota</taxon>
        <taxon>Gammaproteobacteria</taxon>
        <taxon>Pseudomonadales</taxon>
        <taxon>Pseudomonadaceae</taxon>
        <taxon>Pseudomonas</taxon>
    </lineage>
</organism>
<dbReference type="InterPro" id="IPR036097">
    <property type="entry name" value="HisK_dim/P_sf"/>
</dbReference>
<feature type="domain" description="Histidine kinase" evidence="7">
    <location>
        <begin position="434"/>
        <end position="658"/>
    </location>
</feature>
<protein>
    <recommendedName>
        <fullName evidence="2">histidine kinase</fullName>
        <ecNumber evidence="2">2.7.13.3</ecNumber>
    </recommendedName>
</protein>